<dbReference type="OrthoDB" id="9121563at2"/>
<dbReference type="EMBL" id="SMGG01000003">
    <property type="protein sequence ID" value="TCK61948.1"/>
    <property type="molecule type" value="Genomic_DNA"/>
</dbReference>
<accession>A0A4R1KBL0</accession>
<evidence type="ECO:0000256" key="10">
    <source>
        <dbReference type="SAM" id="Phobius"/>
    </source>
</evidence>
<keyword evidence="13" id="KW-1185">Reference proteome</keyword>
<keyword evidence="9 10" id="KW-0472">Membrane</keyword>
<evidence type="ECO:0000313" key="12">
    <source>
        <dbReference type="EMBL" id="TCK61948.1"/>
    </source>
</evidence>
<comment type="caution">
    <text evidence="12">The sequence shown here is derived from an EMBL/GenBank/DDBJ whole genome shotgun (WGS) entry which is preliminary data.</text>
</comment>
<evidence type="ECO:0000256" key="8">
    <source>
        <dbReference type="ARBA" id="ARBA00022989"/>
    </source>
</evidence>
<dbReference type="RefSeq" id="WP_132871644.1">
    <property type="nucleotide sequence ID" value="NZ_SMGG01000003.1"/>
</dbReference>
<evidence type="ECO:0000256" key="3">
    <source>
        <dbReference type="ARBA" id="ARBA00012438"/>
    </source>
</evidence>
<dbReference type="InterPro" id="IPR003661">
    <property type="entry name" value="HisK_dim/P_dom"/>
</dbReference>
<feature type="transmembrane region" description="Helical" evidence="10">
    <location>
        <begin position="149"/>
        <end position="170"/>
    </location>
</feature>
<protein>
    <recommendedName>
        <fullName evidence="3">histidine kinase</fullName>
        <ecNumber evidence="3">2.7.13.3</ecNumber>
    </recommendedName>
</protein>
<dbReference type="PANTHER" id="PTHR45436">
    <property type="entry name" value="SENSOR HISTIDINE KINASE YKOH"/>
    <property type="match status" value="1"/>
</dbReference>
<dbReference type="CDD" id="cd00075">
    <property type="entry name" value="HATPase"/>
    <property type="match status" value="1"/>
</dbReference>
<reference evidence="12 13" key="1">
    <citation type="submission" date="2019-03" db="EMBL/GenBank/DDBJ databases">
        <title>Genomic Encyclopedia of Type Strains, Phase IV (KMG-IV): sequencing the most valuable type-strain genomes for metagenomic binning, comparative biology and taxonomic classification.</title>
        <authorList>
            <person name="Goeker M."/>
        </authorList>
    </citation>
    <scope>NUCLEOTIDE SEQUENCE [LARGE SCALE GENOMIC DNA]</scope>
    <source>
        <strain evidence="12 13">DSM 24984</strain>
    </source>
</reference>
<evidence type="ECO:0000256" key="5">
    <source>
        <dbReference type="ARBA" id="ARBA00022679"/>
    </source>
</evidence>
<organism evidence="12 13">
    <name type="scientific">Seleniivibrio woodruffii</name>
    <dbReference type="NCBI Taxonomy" id="1078050"/>
    <lineage>
        <taxon>Bacteria</taxon>
        <taxon>Pseudomonadati</taxon>
        <taxon>Deferribacterota</taxon>
        <taxon>Deferribacteres</taxon>
        <taxon>Deferribacterales</taxon>
        <taxon>Geovibrionaceae</taxon>
        <taxon>Seleniivibrio</taxon>
    </lineage>
</organism>
<dbReference type="PROSITE" id="PS50109">
    <property type="entry name" value="HIS_KIN"/>
    <property type="match status" value="1"/>
</dbReference>
<feature type="transmembrane region" description="Helical" evidence="10">
    <location>
        <begin position="12"/>
        <end position="37"/>
    </location>
</feature>
<dbReference type="SMART" id="SM00388">
    <property type="entry name" value="HisKA"/>
    <property type="match status" value="1"/>
</dbReference>
<keyword evidence="5" id="KW-0808">Transferase</keyword>
<dbReference type="SUPFAM" id="SSF47384">
    <property type="entry name" value="Homodimeric domain of signal transducing histidine kinase"/>
    <property type="match status" value="1"/>
</dbReference>
<dbReference type="InterPro" id="IPR050428">
    <property type="entry name" value="TCS_sensor_his_kinase"/>
</dbReference>
<feature type="domain" description="Histidine kinase" evidence="11">
    <location>
        <begin position="232"/>
        <end position="435"/>
    </location>
</feature>
<evidence type="ECO:0000256" key="6">
    <source>
        <dbReference type="ARBA" id="ARBA00022692"/>
    </source>
</evidence>
<dbReference type="Gene3D" id="1.10.287.130">
    <property type="match status" value="1"/>
</dbReference>
<dbReference type="CDD" id="cd00082">
    <property type="entry name" value="HisKA"/>
    <property type="match status" value="1"/>
</dbReference>
<name>A0A4R1KBL0_9BACT</name>
<dbReference type="Pfam" id="PF00512">
    <property type="entry name" value="HisKA"/>
    <property type="match status" value="1"/>
</dbReference>
<comment type="subcellular location">
    <subcellularLocation>
        <location evidence="2">Membrane</location>
    </subcellularLocation>
</comment>
<gene>
    <name evidence="12" type="ORF">C8D98_0455</name>
</gene>
<dbReference type="GO" id="GO:0000155">
    <property type="term" value="F:phosphorelay sensor kinase activity"/>
    <property type="evidence" value="ECO:0007669"/>
    <property type="project" value="InterPro"/>
</dbReference>
<dbReference type="InterPro" id="IPR005467">
    <property type="entry name" value="His_kinase_dom"/>
</dbReference>
<keyword evidence="7 12" id="KW-0418">Kinase</keyword>
<dbReference type="SMART" id="SM00387">
    <property type="entry name" value="HATPase_c"/>
    <property type="match status" value="1"/>
</dbReference>
<evidence type="ECO:0000259" key="11">
    <source>
        <dbReference type="PROSITE" id="PS50109"/>
    </source>
</evidence>
<dbReference type="GO" id="GO:0005886">
    <property type="term" value="C:plasma membrane"/>
    <property type="evidence" value="ECO:0007669"/>
    <property type="project" value="TreeGrafter"/>
</dbReference>
<dbReference type="Pfam" id="PF02518">
    <property type="entry name" value="HATPase_c"/>
    <property type="match status" value="1"/>
</dbReference>
<proteinExistence type="predicted"/>
<dbReference type="Gene3D" id="3.30.565.10">
    <property type="entry name" value="Histidine kinase-like ATPase, C-terminal domain"/>
    <property type="match status" value="1"/>
</dbReference>
<sequence>MDIVSKSLRIRIVLVFSGFSILIGIALFAGIFISTKYTEKYALKKRMESETERYLESLTTSPVSPVAFSTEVPVPESPYMTTYLGEDLMPEWAVKTLSGLDEGNYEKENDKQNYYVAIRDLADGQRFYLLFNVTTLIGDHRMMNISRQYLIITLLPTFIIGLLLGIITAYKAVSPVVRLTEIVRSKEETGTLPRDISKGFDSDEVGFLAKTLEHAITEMQASIDREKAFARDASHELRTPLTVMQGAIKILSEDVSDADFKKQNVLSRLKRAASNMEHLINSFLWLSRQERHDTTGMSNVAEVVRECIDNNSYLIRNKPIVIEVVEKERPVLPVAPEILSIILGNLIRNAITYTHAGKITVTIYGHCVSVEDTGPGIPKHVVDNIDIVGGVSKADGFGFGLSIVHRMCSSLGWKFTIRSEEGKGTKIILCCNTEEERTSCPLACRAVMEKAEEA</sequence>
<evidence type="ECO:0000256" key="9">
    <source>
        <dbReference type="ARBA" id="ARBA00023136"/>
    </source>
</evidence>
<dbReference type="AlphaFoldDB" id="A0A4R1KBL0"/>
<dbReference type="InterPro" id="IPR004358">
    <property type="entry name" value="Sig_transdc_His_kin-like_C"/>
</dbReference>
<dbReference type="PRINTS" id="PR00344">
    <property type="entry name" value="BCTRLSENSOR"/>
</dbReference>
<dbReference type="InterPro" id="IPR036890">
    <property type="entry name" value="HATPase_C_sf"/>
</dbReference>
<evidence type="ECO:0000256" key="4">
    <source>
        <dbReference type="ARBA" id="ARBA00022553"/>
    </source>
</evidence>
<keyword evidence="6 10" id="KW-0812">Transmembrane</keyword>
<dbReference type="Gene3D" id="6.10.340.10">
    <property type="match status" value="1"/>
</dbReference>
<evidence type="ECO:0000256" key="2">
    <source>
        <dbReference type="ARBA" id="ARBA00004370"/>
    </source>
</evidence>
<dbReference type="InterPro" id="IPR003594">
    <property type="entry name" value="HATPase_dom"/>
</dbReference>
<keyword evidence="4" id="KW-0597">Phosphoprotein</keyword>
<evidence type="ECO:0000256" key="7">
    <source>
        <dbReference type="ARBA" id="ARBA00022777"/>
    </source>
</evidence>
<keyword evidence="8 10" id="KW-1133">Transmembrane helix</keyword>
<dbReference type="InterPro" id="IPR036097">
    <property type="entry name" value="HisK_dim/P_sf"/>
</dbReference>
<dbReference type="Proteomes" id="UP000294614">
    <property type="component" value="Unassembled WGS sequence"/>
</dbReference>
<evidence type="ECO:0000256" key="1">
    <source>
        <dbReference type="ARBA" id="ARBA00000085"/>
    </source>
</evidence>
<dbReference type="EC" id="2.7.13.3" evidence="3"/>
<dbReference type="SUPFAM" id="SSF55874">
    <property type="entry name" value="ATPase domain of HSP90 chaperone/DNA topoisomerase II/histidine kinase"/>
    <property type="match status" value="1"/>
</dbReference>
<comment type="catalytic activity">
    <reaction evidence="1">
        <text>ATP + protein L-histidine = ADP + protein N-phospho-L-histidine.</text>
        <dbReference type="EC" id="2.7.13.3"/>
    </reaction>
</comment>
<evidence type="ECO:0000313" key="13">
    <source>
        <dbReference type="Proteomes" id="UP000294614"/>
    </source>
</evidence>
<dbReference type="PANTHER" id="PTHR45436:SF16">
    <property type="entry name" value="HISTIDINE KINASE"/>
    <property type="match status" value="1"/>
</dbReference>